<evidence type="ECO:0008006" key="3">
    <source>
        <dbReference type="Google" id="ProtNLM"/>
    </source>
</evidence>
<proteinExistence type="predicted"/>
<dbReference type="SUPFAM" id="SSF56112">
    <property type="entry name" value="Protein kinase-like (PK-like)"/>
    <property type="match status" value="1"/>
</dbReference>
<organism evidence="1 2">
    <name type="scientific">Uabimicrobium amorphum</name>
    <dbReference type="NCBI Taxonomy" id="2596890"/>
    <lineage>
        <taxon>Bacteria</taxon>
        <taxon>Pseudomonadati</taxon>
        <taxon>Planctomycetota</taxon>
        <taxon>Candidatus Uabimicrobiia</taxon>
        <taxon>Candidatus Uabimicrobiales</taxon>
        <taxon>Candidatus Uabimicrobiaceae</taxon>
        <taxon>Candidatus Uabimicrobium</taxon>
    </lineage>
</organism>
<evidence type="ECO:0000313" key="1">
    <source>
        <dbReference type="EMBL" id="BBM83796.1"/>
    </source>
</evidence>
<reference evidence="1 2" key="1">
    <citation type="submission" date="2019-08" db="EMBL/GenBank/DDBJ databases">
        <title>Complete genome sequence of Candidatus Uab amorphum.</title>
        <authorList>
            <person name="Shiratori T."/>
            <person name="Suzuki S."/>
            <person name="Kakizawa Y."/>
            <person name="Ishida K."/>
        </authorList>
    </citation>
    <scope>NUCLEOTIDE SEQUENCE [LARGE SCALE GENOMIC DNA]</scope>
    <source>
        <strain evidence="1 2">SRT547</strain>
    </source>
</reference>
<dbReference type="Pfam" id="PF06293">
    <property type="entry name" value="Kdo"/>
    <property type="match status" value="1"/>
</dbReference>
<dbReference type="KEGG" id="uam:UABAM_02151"/>
<dbReference type="EMBL" id="AP019860">
    <property type="protein sequence ID" value="BBM83796.1"/>
    <property type="molecule type" value="Genomic_DNA"/>
</dbReference>
<dbReference type="Proteomes" id="UP000326354">
    <property type="component" value="Chromosome"/>
</dbReference>
<name>A0A5S9F2N7_UABAM</name>
<accession>A0A5S9F2N7</accession>
<evidence type="ECO:0000313" key="2">
    <source>
        <dbReference type="Proteomes" id="UP000326354"/>
    </source>
</evidence>
<dbReference type="InterPro" id="IPR011009">
    <property type="entry name" value="Kinase-like_dom_sf"/>
</dbReference>
<keyword evidence="2" id="KW-1185">Reference proteome</keyword>
<dbReference type="OrthoDB" id="5608193at2"/>
<sequence>MKYYWNPLYTELQKDLEIKSIHDFEKITCDENILVRGTVVELFKCTINDTTLYVKKYKSKGSIYRYFGRKSRATKETRSYRRFSAMKIPHAEVVAHGDLRVLGCLKWGIIITKEIPNTVDLYKYFTDHQEQNTSERMEIMKRIAEFTAILHNNKFVHNTHRLRNILFCTAEQKVYLIDCPEGSYRHLPLGRSFVYDLASIYRDISKLCSAEEWTCFFDTYCSHTKANKDKLLPIVDRTYQKKIRK</sequence>
<dbReference type="AlphaFoldDB" id="A0A5S9F2N7"/>
<gene>
    <name evidence="1" type="ORF">UABAM_02151</name>
</gene>
<dbReference type="RefSeq" id="WP_151967980.1">
    <property type="nucleotide sequence ID" value="NZ_AP019860.1"/>
</dbReference>
<dbReference type="Gene3D" id="1.10.510.10">
    <property type="entry name" value="Transferase(Phosphotransferase) domain 1"/>
    <property type="match status" value="1"/>
</dbReference>
<protein>
    <recommendedName>
        <fullName evidence="3">Protein kinase domain-containing protein</fullName>
    </recommendedName>
</protein>